<dbReference type="InterPro" id="IPR050441">
    <property type="entry name" value="RBM"/>
</dbReference>
<dbReference type="EMBL" id="HBKN01023438">
    <property type="protein sequence ID" value="CAE2305528.1"/>
    <property type="molecule type" value="Transcribed_RNA"/>
</dbReference>
<dbReference type="Pfam" id="PF00076">
    <property type="entry name" value="RRM_1"/>
    <property type="match status" value="1"/>
</dbReference>
<feature type="region of interest" description="Disordered" evidence="2">
    <location>
        <begin position="462"/>
        <end position="633"/>
    </location>
</feature>
<name>A0A7S4KUW8_GUITH</name>
<dbReference type="PROSITE" id="PS50102">
    <property type="entry name" value="RRM"/>
    <property type="match status" value="1"/>
</dbReference>
<keyword evidence="1" id="KW-0694">RNA-binding</keyword>
<dbReference type="GO" id="GO:0003723">
    <property type="term" value="F:RNA binding"/>
    <property type="evidence" value="ECO:0007669"/>
    <property type="project" value="UniProtKB-UniRule"/>
</dbReference>
<feature type="compositionally biased region" description="Basic and acidic residues" evidence="2">
    <location>
        <begin position="250"/>
        <end position="274"/>
    </location>
</feature>
<proteinExistence type="predicted"/>
<feature type="compositionally biased region" description="Basic and acidic residues" evidence="2">
    <location>
        <begin position="611"/>
        <end position="633"/>
    </location>
</feature>
<evidence type="ECO:0000259" key="4">
    <source>
        <dbReference type="PROSITE" id="PS50102"/>
    </source>
</evidence>
<dbReference type="Gene3D" id="3.30.70.330">
    <property type="match status" value="1"/>
</dbReference>
<feature type="domain" description="RRM" evidence="4">
    <location>
        <begin position="381"/>
        <end position="459"/>
    </location>
</feature>
<dbReference type="SMART" id="SM00360">
    <property type="entry name" value="RRM"/>
    <property type="match status" value="1"/>
</dbReference>
<dbReference type="PANTHER" id="PTHR48034">
    <property type="entry name" value="TRANSFORMER-2 SEX-DETERMINING PROTEIN-RELATED"/>
    <property type="match status" value="1"/>
</dbReference>
<evidence type="ECO:0000256" key="3">
    <source>
        <dbReference type="SAM" id="SignalP"/>
    </source>
</evidence>
<feature type="compositionally biased region" description="Basic and acidic residues" evidence="2">
    <location>
        <begin position="124"/>
        <end position="147"/>
    </location>
</feature>
<accession>A0A7S4KUW8</accession>
<reference evidence="5" key="1">
    <citation type="submission" date="2021-01" db="EMBL/GenBank/DDBJ databases">
        <authorList>
            <person name="Corre E."/>
            <person name="Pelletier E."/>
            <person name="Niang G."/>
            <person name="Scheremetjew M."/>
            <person name="Finn R."/>
            <person name="Kale V."/>
            <person name="Holt S."/>
            <person name="Cochrane G."/>
            <person name="Meng A."/>
            <person name="Brown T."/>
            <person name="Cohen L."/>
        </authorList>
    </citation>
    <scope>NUCLEOTIDE SEQUENCE</scope>
    <source>
        <strain evidence="5">CCMP 2712</strain>
    </source>
</reference>
<dbReference type="InterPro" id="IPR000504">
    <property type="entry name" value="RRM_dom"/>
</dbReference>
<dbReference type="InterPro" id="IPR035979">
    <property type="entry name" value="RBD_domain_sf"/>
</dbReference>
<feature type="compositionally biased region" description="Basic residues" evidence="2">
    <location>
        <begin position="160"/>
        <end position="171"/>
    </location>
</feature>
<protein>
    <recommendedName>
        <fullName evidence="4">RRM domain-containing protein</fullName>
    </recommendedName>
</protein>
<feature type="compositionally biased region" description="Basic and acidic residues" evidence="2">
    <location>
        <begin position="351"/>
        <end position="377"/>
    </location>
</feature>
<keyword evidence="3" id="KW-0732">Signal</keyword>
<gene>
    <name evidence="5" type="ORF">GTHE00462_LOCUS18376</name>
</gene>
<organism evidence="5">
    <name type="scientific">Guillardia theta</name>
    <name type="common">Cryptophyte</name>
    <name type="synonym">Cryptomonas phi</name>
    <dbReference type="NCBI Taxonomy" id="55529"/>
    <lineage>
        <taxon>Eukaryota</taxon>
        <taxon>Cryptophyceae</taxon>
        <taxon>Pyrenomonadales</taxon>
        <taxon>Geminigeraceae</taxon>
        <taxon>Guillardia</taxon>
    </lineage>
</organism>
<feature type="compositionally biased region" description="Basic and acidic residues" evidence="2">
    <location>
        <begin position="284"/>
        <end position="297"/>
    </location>
</feature>
<dbReference type="CDD" id="cd00590">
    <property type="entry name" value="RRM_SF"/>
    <property type="match status" value="1"/>
</dbReference>
<dbReference type="SUPFAM" id="SSF54928">
    <property type="entry name" value="RNA-binding domain, RBD"/>
    <property type="match status" value="1"/>
</dbReference>
<feature type="compositionally biased region" description="Basic and acidic residues" evidence="2">
    <location>
        <begin position="321"/>
        <end position="339"/>
    </location>
</feature>
<dbReference type="AlphaFoldDB" id="A0A7S4KUW8"/>
<feature type="region of interest" description="Disordered" evidence="2">
    <location>
        <begin position="85"/>
        <end position="377"/>
    </location>
</feature>
<feature type="compositionally biased region" description="Basic and acidic residues" evidence="2">
    <location>
        <begin position="475"/>
        <end position="500"/>
    </location>
</feature>
<sequence>MIVSSSRMRGLCVCLVLCSVTSHVFPSTSTNFFYSDGYCLPSSSKGLRKAAVPGSREKLGVLGSFGTALHSTELLDRMLSTVRLRGGSNAEGGENEDEPPRPPIDDYPPPSEEGDFRPNTGRGGYRDDRDIEDARHPDHADSWRNVDEYPPEGDWADRRRGSRSGGYRRRAGGRDRGYGGGFQDDDRNDDGGIPPPPQEDRYHEGRPADHRDPRDRSFREGILHREYERAQDPEFDRRAPTRPPFDDYEDSRRPEKENEPPGGRQEARDLDRAARPVPYLPRGYDYEERRRSGRFDARGPPSPYDQRSRYDRPLSPPRFSRGRERDPRDRDPADRDRYRSYGRGRAVDQPPYERDAYWSRDRTPSIPKDRRYPDPRAGEPVSLLIRNLSRSTTAETLRQVFNRFGRILDVYIPRSYYKGIPRGFAFVEFENYLDCKAALRSYDGTRLDGRVLSICYAQMNRKSSGEMRRRNRQPRHPESYKRPRLDSVDEGGPRDNRDEFPPPPRPGSTEPFSRSVDRRAREDEDAYRGPDGPDRDDSPGRGERWRTHEEAEARAWRDVEGPGGEGRWREDDRDGEDRREEEETRDREHGEEQESHDRDPPAPENGGYSEGQREQGASEHHDDNYKPDEHHEG</sequence>
<evidence type="ECO:0000256" key="1">
    <source>
        <dbReference type="PROSITE-ProRule" id="PRU00176"/>
    </source>
</evidence>
<evidence type="ECO:0000313" key="5">
    <source>
        <dbReference type="EMBL" id="CAE2305528.1"/>
    </source>
</evidence>
<evidence type="ECO:0000256" key="2">
    <source>
        <dbReference type="SAM" id="MobiDB-lite"/>
    </source>
</evidence>
<feature type="chain" id="PRO_5031386533" description="RRM domain-containing protein" evidence="3">
    <location>
        <begin position="27"/>
        <end position="633"/>
    </location>
</feature>
<feature type="signal peptide" evidence="3">
    <location>
        <begin position="1"/>
        <end position="26"/>
    </location>
</feature>
<feature type="compositionally biased region" description="Basic and acidic residues" evidence="2">
    <location>
        <begin position="198"/>
        <end position="239"/>
    </location>
</feature>
<feature type="compositionally biased region" description="Basic and acidic residues" evidence="2">
    <location>
        <begin position="515"/>
        <end position="601"/>
    </location>
</feature>
<dbReference type="InterPro" id="IPR012677">
    <property type="entry name" value="Nucleotide-bd_a/b_plait_sf"/>
</dbReference>